<dbReference type="GO" id="GO:0008270">
    <property type="term" value="F:zinc ion binding"/>
    <property type="evidence" value="ECO:0007669"/>
    <property type="project" value="UniProtKB-UniRule"/>
</dbReference>
<keyword evidence="14" id="KW-0175">Coiled coil</keyword>
<reference evidence="20 21" key="1">
    <citation type="journal article" date="2023" name="Sci. Data">
        <title>Genome assembly of the Korean intertidal mud-creeper Batillaria attramentaria.</title>
        <authorList>
            <person name="Patra A.K."/>
            <person name="Ho P.T."/>
            <person name="Jun S."/>
            <person name="Lee S.J."/>
            <person name="Kim Y."/>
            <person name="Won Y.J."/>
        </authorList>
    </citation>
    <scope>NUCLEOTIDE SEQUENCE [LARGE SCALE GENOMIC DNA]</scope>
    <source>
        <strain evidence="20">Wonlab-2016</strain>
    </source>
</reference>
<evidence type="ECO:0000256" key="6">
    <source>
        <dbReference type="ARBA" id="ARBA00022691"/>
    </source>
</evidence>
<protein>
    <recommendedName>
        <fullName evidence="12">Histone-lysine N-methyltransferase</fullName>
        <ecNumber evidence="12">2.1.1.355</ecNumber>
    </recommendedName>
</protein>
<evidence type="ECO:0000259" key="17">
    <source>
        <dbReference type="PROSITE" id="PS50280"/>
    </source>
</evidence>
<evidence type="ECO:0000256" key="7">
    <source>
        <dbReference type="ARBA" id="ARBA00022723"/>
    </source>
</evidence>
<comment type="caution">
    <text evidence="20">The sequence shown here is derived from an EMBL/GenBank/DDBJ whole genome shotgun (WGS) entry which is preliminary data.</text>
</comment>
<evidence type="ECO:0000256" key="9">
    <source>
        <dbReference type="ARBA" id="ARBA00022853"/>
    </source>
</evidence>
<keyword evidence="3" id="KW-0158">Chromosome</keyword>
<dbReference type="Gene3D" id="2.170.270.10">
    <property type="entry name" value="SET domain"/>
    <property type="match status" value="1"/>
</dbReference>
<feature type="domain" description="Chromo" evidence="16">
    <location>
        <begin position="74"/>
        <end position="132"/>
    </location>
</feature>
<keyword evidence="4 12" id="KW-0489">Methyltransferase</keyword>
<dbReference type="PROSITE" id="PS50867">
    <property type="entry name" value="PRE_SET"/>
    <property type="match status" value="1"/>
</dbReference>
<evidence type="ECO:0000256" key="2">
    <source>
        <dbReference type="ARBA" id="ARBA00004584"/>
    </source>
</evidence>
<evidence type="ECO:0000313" key="21">
    <source>
        <dbReference type="Proteomes" id="UP001519460"/>
    </source>
</evidence>
<dbReference type="SMART" id="SM00317">
    <property type="entry name" value="SET"/>
    <property type="match status" value="1"/>
</dbReference>
<feature type="domain" description="SET" evidence="17">
    <location>
        <begin position="348"/>
        <end position="473"/>
    </location>
</feature>
<evidence type="ECO:0000256" key="8">
    <source>
        <dbReference type="ARBA" id="ARBA00022833"/>
    </source>
</evidence>
<dbReference type="PROSITE" id="PS50280">
    <property type="entry name" value="SET"/>
    <property type="match status" value="1"/>
</dbReference>
<evidence type="ECO:0000256" key="13">
    <source>
        <dbReference type="PIRSR" id="PIRSR009343-2"/>
    </source>
</evidence>
<dbReference type="CDD" id="cd00024">
    <property type="entry name" value="CD_CSD"/>
    <property type="match status" value="1"/>
</dbReference>
<feature type="binding site" evidence="13">
    <location>
        <position position="300"/>
    </location>
    <ligand>
        <name>Zn(2+)</name>
        <dbReference type="ChEBI" id="CHEBI:29105"/>
        <label>2</label>
    </ligand>
</feature>
<gene>
    <name evidence="20" type="ORF">BaRGS_00027819</name>
</gene>
<dbReference type="EMBL" id="JACVVK020000271">
    <property type="protein sequence ID" value="KAK7480908.1"/>
    <property type="molecule type" value="Genomic_DNA"/>
</dbReference>
<organism evidence="20 21">
    <name type="scientific">Batillaria attramentaria</name>
    <dbReference type="NCBI Taxonomy" id="370345"/>
    <lineage>
        <taxon>Eukaryota</taxon>
        <taxon>Metazoa</taxon>
        <taxon>Spiralia</taxon>
        <taxon>Lophotrochozoa</taxon>
        <taxon>Mollusca</taxon>
        <taxon>Gastropoda</taxon>
        <taxon>Caenogastropoda</taxon>
        <taxon>Sorbeoconcha</taxon>
        <taxon>Cerithioidea</taxon>
        <taxon>Batillariidae</taxon>
        <taxon>Batillaria</taxon>
    </lineage>
</organism>
<dbReference type="InterPro" id="IPR007728">
    <property type="entry name" value="Pre-SET_dom"/>
</dbReference>
<evidence type="ECO:0000259" key="16">
    <source>
        <dbReference type="PROSITE" id="PS50013"/>
    </source>
</evidence>
<dbReference type="InterPro" id="IPR023780">
    <property type="entry name" value="Chromo_domain"/>
</dbReference>
<feature type="binding site" evidence="13">
    <location>
        <position position="327"/>
    </location>
    <ligand>
        <name>Zn(2+)</name>
        <dbReference type="ChEBI" id="CHEBI:29105"/>
        <label>2</label>
    </ligand>
</feature>
<accession>A0ABD0K1S8</accession>
<dbReference type="InterPro" id="IPR016197">
    <property type="entry name" value="Chromo-like_dom_sf"/>
</dbReference>
<evidence type="ECO:0000256" key="1">
    <source>
        <dbReference type="ARBA" id="ARBA00004123"/>
    </source>
</evidence>
<dbReference type="PANTHER" id="PTHR46223">
    <property type="entry name" value="HISTONE-LYSINE N-METHYLTRANSFERASE SUV39H"/>
    <property type="match status" value="1"/>
</dbReference>
<dbReference type="SUPFAM" id="SSF54160">
    <property type="entry name" value="Chromo domain-like"/>
    <property type="match status" value="1"/>
</dbReference>
<feature type="binding site" evidence="13">
    <location>
        <position position="433"/>
    </location>
    <ligand>
        <name>Zn(2+)</name>
        <dbReference type="ChEBI" id="CHEBI:29105"/>
        <label>4</label>
    </ligand>
</feature>
<dbReference type="CDD" id="cd10542">
    <property type="entry name" value="SET_SUV39H"/>
    <property type="match status" value="1"/>
</dbReference>
<evidence type="ECO:0000256" key="14">
    <source>
        <dbReference type="SAM" id="Coils"/>
    </source>
</evidence>
<dbReference type="PANTHER" id="PTHR46223:SF4">
    <property type="entry name" value="HISTONE-LYSINE N-METHYLTRANSFERASE-RELATED"/>
    <property type="match status" value="1"/>
</dbReference>
<comment type="catalytic activity">
    <reaction evidence="12">
        <text>L-lysyl(9)-[histone H3] + 3 S-adenosyl-L-methionine = N(6),N(6),N(6)-trimethyl-L-lysyl(9)-[histone H3] + 3 S-adenosyl-L-homocysteine + 3 H(+)</text>
        <dbReference type="Rhea" id="RHEA:60276"/>
        <dbReference type="Rhea" id="RHEA-COMP:15538"/>
        <dbReference type="Rhea" id="RHEA-COMP:15546"/>
        <dbReference type="ChEBI" id="CHEBI:15378"/>
        <dbReference type="ChEBI" id="CHEBI:29969"/>
        <dbReference type="ChEBI" id="CHEBI:57856"/>
        <dbReference type="ChEBI" id="CHEBI:59789"/>
        <dbReference type="ChEBI" id="CHEBI:61961"/>
        <dbReference type="EC" id="2.1.1.355"/>
    </reaction>
</comment>
<dbReference type="InterPro" id="IPR050973">
    <property type="entry name" value="H3K9_Histone-Lys_N-MTase"/>
</dbReference>
<keyword evidence="21" id="KW-1185">Reference proteome</keyword>
<evidence type="ECO:0000256" key="11">
    <source>
        <dbReference type="ARBA" id="ARBA00023328"/>
    </source>
</evidence>
<dbReference type="GO" id="GO:0032259">
    <property type="term" value="P:methylation"/>
    <property type="evidence" value="ECO:0007669"/>
    <property type="project" value="UniProtKB-KW"/>
</dbReference>
<evidence type="ECO:0000256" key="15">
    <source>
        <dbReference type="SAM" id="MobiDB-lite"/>
    </source>
</evidence>
<dbReference type="PIRSF" id="PIRSF009343">
    <property type="entry name" value="SUV39_SET"/>
    <property type="match status" value="1"/>
</dbReference>
<feature type="binding site" evidence="13">
    <location>
        <position position="287"/>
    </location>
    <ligand>
        <name>Zn(2+)</name>
        <dbReference type="ChEBI" id="CHEBI:29105"/>
        <label>1</label>
    </ligand>
</feature>
<evidence type="ECO:0000256" key="4">
    <source>
        <dbReference type="ARBA" id="ARBA00022603"/>
    </source>
</evidence>
<name>A0ABD0K1S8_9CAEN</name>
<dbReference type="EC" id="2.1.1.355" evidence="12"/>
<dbReference type="InterPro" id="IPR003616">
    <property type="entry name" value="Post-SET_dom"/>
</dbReference>
<dbReference type="InterPro" id="IPR000953">
    <property type="entry name" value="Chromo/chromo_shadow_dom"/>
</dbReference>
<feature type="binding site" evidence="13">
    <location>
        <position position="333"/>
    </location>
    <ligand>
        <name>Zn(2+)</name>
        <dbReference type="ChEBI" id="CHEBI:29105"/>
        <label>3</label>
    </ligand>
</feature>
<feature type="region of interest" description="Disordered" evidence="15">
    <location>
        <begin position="500"/>
        <end position="587"/>
    </location>
</feature>
<keyword evidence="8 12" id="KW-0862">Zinc</keyword>
<evidence type="ECO:0000256" key="12">
    <source>
        <dbReference type="PIRNR" id="PIRNR009343"/>
    </source>
</evidence>
<feature type="binding site" evidence="13">
    <location>
        <position position="292"/>
    </location>
    <ligand>
        <name>Zn(2+)</name>
        <dbReference type="ChEBI" id="CHEBI:29105"/>
        <label>1</label>
    </ligand>
</feature>
<evidence type="ECO:0000313" key="20">
    <source>
        <dbReference type="EMBL" id="KAK7480908.1"/>
    </source>
</evidence>
<dbReference type="PROSITE" id="PS00598">
    <property type="entry name" value="CHROMO_1"/>
    <property type="match status" value="1"/>
</dbReference>
<keyword evidence="9 12" id="KW-0156">Chromatin regulator</keyword>
<dbReference type="GO" id="GO:0140949">
    <property type="term" value="F:histone H3K9 trimethyltransferase activity"/>
    <property type="evidence" value="ECO:0007669"/>
    <property type="project" value="UniProtKB-EC"/>
</dbReference>
<dbReference type="GO" id="GO:0005634">
    <property type="term" value="C:nucleus"/>
    <property type="evidence" value="ECO:0007669"/>
    <property type="project" value="UniProtKB-SubCell"/>
</dbReference>
<dbReference type="SMART" id="SM00298">
    <property type="entry name" value="CHROMO"/>
    <property type="match status" value="1"/>
</dbReference>
<dbReference type="Gene3D" id="2.40.50.40">
    <property type="match status" value="1"/>
</dbReference>
<evidence type="ECO:0000256" key="10">
    <source>
        <dbReference type="ARBA" id="ARBA00023242"/>
    </source>
</evidence>
<feature type="binding site" evidence="13">
    <location>
        <position position="337"/>
    </location>
    <ligand>
        <name>Zn(2+)</name>
        <dbReference type="ChEBI" id="CHEBI:29105"/>
        <label>3</label>
    </ligand>
</feature>
<keyword evidence="7 12" id="KW-0479">Metal-binding</keyword>
<dbReference type="InterPro" id="IPR011381">
    <property type="entry name" value="H3-K9_MeTrfase_SUV39H1/2-like"/>
</dbReference>
<feature type="compositionally biased region" description="Low complexity" evidence="15">
    <location>
        <begin position="540"/>
        <end position="551"/>
    </location>
</feature>
<feature type="domain" description="Post-SET" evidence="19">
    <location>
        <begin position="592"/>
        <end position="608"/>
    </location>
</feature>
<comment type="similarity">
    <text evidence="12">Belongs to the class V-like SAM-binding methyltransferase superfamily. Histone-lysine methyltransferase family. Suvar3-9 subfamily.</text>
</comment>
<feature type="binding site" evidence="13">
    <location>
        <position position="327"/>
    </location>
    <ligand>
        <name>Zn(2+)</name>
        <dbReference type="ChEBI" id="CHEBI:29105"/>
        <label>3</label>
    </ligand>
</feature>
<keyword evidence="10 12" id="KW-0539">Nucleus</keyword>
<dbReference type="Pfam" id="PF00856">
    <property type="entry name" value="SET"/>
    <property type="match status" value="1"/>
</dbReference>
<feature type="domain" description="Pre-SET" evidence="18">
    <location>
        <begin position="285"/>
        <end position="345"/>
    </location>
</feature>
<feature type="binding site" evidence="13">
    <location>
        <position position="289"/>
    </location>
    <ligand>
        <name>Zn(2+)</name>
        <dbReference type="ChEBI" id="CHEBI:29105"/>
        <label>1</label>
    </ligand>
</feature>
<feature type="binding site" evidence="13">
    <location>
        <position position="287"/>
    </location>
    <ligand>
        <name>Zn(2+)</name>
        <dbReference type="ChEBI" id="CHEBI:29105"/>
        <label>2</label>
    </ligand>
</feature>
<keyword evidence="6 12" id="KW-0949">S-adenosyl-L-methionine</keyword>
<proteinExistence type="inferred from homology"/>
<dbReference type="PROSITE" id="PS50868">
    <property type="entry name" value="POST_SET"/>
    <property type="match status" value="1"/>
</dbReference>
<dbReference type="GO" id="GO:0000775">
    <property type="term" value="C:chromosome, centromeric region"/>
    <property type="evidence" value="ECO:0007669"/>
    <property type="project" value="UniProtKB-SubCell"/>
</dbReference>
<dbReference type="SMART" id="SM00468">
    <property type="entry name" value="PreSET"/>
    <property type="match status" value="1"/>
</dbReference>
<dbReference type="InterPro" id="IPR023779">
    <property type="entry name" value="Chromodomain_CS"/>
</dbReference>
<comment type="subcellular location">
    <subcellularLocation>
        <location evidence="2">Chromosome</location>
        <location evidence="2">Centromere</location>
    </subcellularLocation>
    <subcellularLocation>
        <location evidence="1 12">Nucleus</location>
    </subcellularLocation>
</comment>
<feature type="binding site" evidence="13">
    <location>
        <position position="292"/>
    </location>
    <ligand>
        <name>Zn(2+)</name>
        <dbReference type="ChEBI" id="CHEBI:29105"/>
        <label>3</label>
    </ligand>
</feature>
<dbReference type="InterPro" id="IPR001214">
    <property type="entry name" value="SET_dom"/>
</dbReference>
<feature type="coiled-coil region" evidence="14">
    <location>
        <begin position="219"/>
        <end position="246"/>
    </location>
</feature>
<dbReference type="PROSITE" id="PS50013">
    <property type="entry name" value="CHROMO_2"/>
    <property type="match status" value="1"/>
</dbReference>
<dbReference type="InterPro" id="IPR046341">
    <property type="entry name" value="SET_dom_sf"/>
</dbReference>
<dbReference type="AlphaFoldDB" id="A0ABD0K1S8"/>
<dbReference type="Pfam" id="PF05033">
    <property type="entry name" value="Pre-SET"/>
    <property type="match status" value="1"/>
</dbReference>
<evidence type="ECO:0000259" key="18">
    <source>
        <dbReference type="PROSITE" id="PS50867"/>
    </source>
</evidence>
<feature type="binding site" evidence="13">
    <location>
        <position position="331"/>
    </location>
    <ligand>
        <name>Zn(2+)</name>
        <dbReference type="ChEBI" id="CHEBI:29105"/>
        <label>2</label>
    </ligand>
</feature>
<evidence type="ECO:0000259" key="19">
    <source>
        <dbReference type="PROSITE" id="PS50868"/>
    </source>
</evidence>
<sequence length="608" mass="67939">MDTEEWETENARVQCLTDVAGLQRACQAADVRFSQETNKFLVYQTLQRLGPSAAQKLVSKFVDDGLVKWEDEDFEVEAILDHADEDGKRYYLIKWSGWSSFHNSWEPAENLNCPSIVSEYLSAYKAQPTKQPVKRSVPKLSESAQVSKRRKVDEIFHKLWRSPIATNMSPLQLLSMHTNHAGVTNGSRQLVRKGLVQSHDRTMRPKFISTAPNYSNTKKKVYKQKKAEMQVALKEWERRLNAINSDPAPIVVENEVDLEGPPENFEYINDYKAGEGIEIPQDPIIGCECESCIDSRNSCCAAACGSEFAYYKWKRLRVPQGTPIYECNKRCKCGPECPNRVVQQGRKMKVCIFRTSNGRGWGVKTVQKIKKGTFVMEYVGEVITNEEAERRGKIYDAEGRTYLFDLDYNDGDCPFTVDAGYYGNVSHFVNHSCEPNLVVYGVWINTLDPRLPRICLFAERDIDKGEELTFDYMMTGDTTQQQQQQNRGFAALQLASPSKDQGVTSLSNPAGPALAKEDSQELVGSVSQTGGPEGASLGDASSTAVSTTAAAFPGSKGDCTDSAVSSSPSKTKTLQPTEGQGDKPVTQQKKKYRMICQCGSAKCRKYLF</sequence>
<feature type="binding site" evidence="13">
    <location>
        <position position="299"/>
    </location>
    <ligand>
        <name>Zn(2+)</name>
        <dbReference type="ChEBI" id="CHEBI:29105"/>
        <label>1</label>
    </ligand>
</feature>
<evidence type="ECO:0000256" key="5">
    <source>
        <dbReference type="ARBA" id="ARBA00022679"/>
    </source>
</evidence>
<keyword evidence="5 12" id="KW-0808">Transferase</keyword>
<keyword evidence="11" id="KW-0137">Centromere</keyword>
<dbReference type="SUPFAM" id="SSF82199">
    <property type="entry name" value="SET domain"/>
    <property type="match status" value="1"/>
</dbReference>
<feature type="compositionally biased region" description="Polar residues" evidence="15">
    <location>
        <begin position="562"/>
        <end position="578"/>
    </location>
</feature>
<dbReference type="Pfam" id="PF00385">
    <property type="entry name" value="Chromo"/>
    <property type="match status" value="1"/>
</dbReference>
<dbReference type="Proteomes" id="UP001519460">
    <property type="component" value="Unassembled WGS sequence"/>
</dbReference>
<evidence type="ECO:0000256" key="3">
    <source>
        <dbReference type="ARBA" id="ARBA00022454"/>
    </source>
</evidence>